<dbReference type="OrthoDB" id="9807674at2"/>
<keyword evidence="3" id="KW-1185">Reference proteome</keyword>
<dbReference type="RefSeq" id="WP_069645614.1">
    <property type="nucleotide sequence ID" value="NZ_MIJZ01000012.1"/>
</dbReference>
<feature type="domain" description="Polysaccharide pyruvyl transferase" evidence="1">
    <location>
        <begin position="63"/>
        <end position="310"/>
    </location>
</feature>
<evidence type="ECO:0000313" key="3">
    <source>
        <dbReference type="Proteomes" id="UP000094068"/>
    </source>
</evidence>
<protein>
    <recommendedName>
        <fullName evidence="1">Polysaccharide pyruvyl transferase domain-containing protein</fullName>
    </recommendedName>
</protein>
<comment type="caution">
    <text evidence="2">The sequence shown here is derived from an EMBL/GenBank/DDBJ whole genome shotgun (WGS) entry which is preliminary data.</text>
</comment>
<dbReference type="Pfam" id="PF04230">
    <property type="entry name" value="PS_pyruv_trans"/>
    <property type="match status" value="1"/>
</dbReference>
<evidence type="ECO:0000259" key="1">
    <source>
        <dbReference type="Pfam" id="PF04230"/>
    </source>
</evidence>
<evidence type="ECO:0000313" key="2">
    <source>
        <dbReference type="EMBL" id="OEG11758.1"/>
    </source>
</evidence>
<gene>
    <name evidence="2" type="ORF">BCR21_05870</name>
</gene>
<dbReference type="AlphaFoldDB" id="A0A1E5GGA5"/>
<dbReference type="STRING" id="903984.BCR21_05870"/>
<organism evidence="2 3">
    <name type="scientific">Enterococcus ureasiticus</name>
    <dbReference type="NCBI Taxonomy" id="903984"/>
    <lineage>
        <taxon>Bacteria</taxon>
        <taxon>Bacillati</taxon>
        <taxon>Bacillota</taxon>
        <taxon>Bacilli</taxon>
        <taxon>Lactobacillales</taxon>
        <taxon>Enterococcaceae</taxon>
        <taxon>Enterococcus</taxon>
    </lineage>
</organism>
<reference evidence="3" key="1">
    <citation type="submission" date="2016-09" db="EMBL/GenBank/DDBJ databases">
        <authorList>
            <person name="Gulvik C.A."/>
        </authorList>
    </citation>
    <scope>NUCLEOTIDE SEQUENCE [LARGE SCALE GENOMIC DNA]</scope>
    <source>
        <strain evidence="3">DSM 23328</strain>
    </source>
</reference>
<proteinExistence type="predicted"/>
<dbReference type="EMBL" id="MIJZ01000012">
    <property type="protein sequence ID" value="OEG11758.1"/>
    <property type="molecule type" value="Genomic_DNA"/>
</dbReference>
<sequence>MKKIKKWIVDNPDKFQLLFYYYFKVKYSRKRDLSTDEFFNKIMKELKSNGAKFIVVGTPEHGNIGDAAIVYAEYMFIKKEFPEFQYIEIPEIYVPEFSEILPSLISKEDKVLFHGGGNLGSLYPAVEIVREKVVKNMIDWEIVSFPQSIYFEQTKVGKKMLKLSKKNYKNPKWSFFAREPVSFSIMKENYPDSFVELVPDIVMSLDISQEFEKKERKGVITLLRTDNEKVISNETIDQLNGILLKFFSNAITQSDTTLEAGKTIPQKSRKKILVEKWKEIAEHELAITDRLHGMIFAFITKTPCIVFKNGNHKIESTYQHWLSECGFIRLVDDHSNSEIESMIQDVLNAKDFDFSLKGEYTPLIERINRMNHDE</sequence>
<accession>A0A1E5GGA5</accession>
<name>A0A1E5GGA5_9ENTE</name>
<dbReference type="InterPro" id="IPR007345">
    <property type="entry name" value="Polysacch_pyruvyl_Trfase"/>
</dbReference>
<dbReference type="Proteomes" id="UP000094068">
    <property type="component" value="Unassembled WGS sequence"/>
</dbReference>